<name>A0AAV9F2L2_ACOCL</name>
<reference evidence="3" key="2">
    <citation type="submission" date="2023-06" db="EMBL/GenBank/DDBJ databases">
        <authorList>
            <person name="Ma L."/>
            <person name="Liu K.-W."/>
            <person name="Li Z."/>
            <person name="Hsiao Y.-Y."/>
            <person name="Qi Y."/>
            <person name="Fu T."/>
            <person name="Tang G."/>
            <person name="Zhang D."/>
            <person name="Sun W.-H."/>
            <person name="Liu D.-K."/>
            <person name="Li Y."/>
            <person name="Chen G.-Z."/>
            <person name="Liu X.-D."/>
            <person name="Liao X.-Y."/>
            <person name="Jiang Y.-T."/>
            <person name="Yu X."/>
            <person name="Hao Y."/>
            <person name="Huang J."/>
            <person name="Zhao X.-W."/>
            <person name="Ke S."/>
            <person name="Chen Y.-Y."/>
            <person name="Wu W.-L."/>
            <person name="Hsu J.-L."/>
            <person name="Lin Y.-F."/>
            <person name="Huang M.-D."/>
            <person name="Li C.-Y."/>
            <person name="Huang L."/>
            <person name="Wang Z.-W."/>
            <person name="Zhao X."/>
            <person name="Zhong W.-Y."/>
            <person name="Peng D.-H."/>
            <person name="Ahmad S."/>
            <person name="Lan S."/>
            <person name="Zhang J.-S."/>
            <person name="Tsai W.-C."/>
            <person name="Van De Peer Y."/>
            <person name="Liu Z.-J."/>
        </authorList>
    </citation>
    <scope>NUCLEOTIDE SEQUENCE</scope>
    <source>
        <strain evidence="3">CP</strain>
        <tissue evidence="3">Leaves</tissue>
    </source>
</reference>
<feature type="region of interest" description="Disordered" evidence="1">
    <location>
        <begin position="204"/>
        <end position="226"/>
    </location>
</feature>
<organism evidence="3 4">
    <name type="scientific">Acorus calamus</name>
    <name type="common">Sweet flag</name>
    <dbReference type="NCBI Taxonomy" id="4465"/>
    <lineage>
        <taxon>Eukaryota</taxon>
        <taxon>Viridiplantae</taxon>
        <taxon>Streptophyta</taxon>
        <taxon>Embryophyta</taxon>
        <taxon>Tracheophyta</taxon>
        <taxon>Spermatophyta</taxon>
        <taxon>Magnoliopsida</taxon>
        <taxon>Liliopsida</taxon>
        <taxon>Acoraceae</taxon>
        <taxon>Acorus</taxon>
    </lineage>
</organism>
<accession>A0AAV9F2L2</accession>
<protein>
    <recommendedName>
        <fullName evidence="2">DUF8040 domain-containing protein</fullName>
    </recommendedName>
</protein>
<evidence type="ECO:0000256" key="1">
    <source>
        <dbReference type="SAM" id="MobiDB-lite"/>
    </source>
</evidence>
<reference evidence="3" key="1">
    <citation type="journal article" date="2023" name="Nat. Commun.">
        <title>Diploid and tetraploid genomes of Acorus and the evolution of monocots.</title>
        <authorList>
            <person name="Ma L."/>
            <person name="Liu K.W."/>
            <person name="Li Z."/>
            <person name="Hsiao Y.Y."/>
            <person name="Qi Y."/>
            <person name="Fu T."/>
            <person name="Tang G.D."/>
            <person name="Zhang D."/>
            <person name="Sun W.H."/>
            <person name="Liu D.K."/>
            <person name="Li Y."/>
            <person name="Chen G.Z."/>
            <person name="Liu X.D."/>
            <person name="Liao X.Y."/>
            <person name="Jiang Y.T."/>
            <person name="Yu X."/>
            <person name="Hao Y."/>
            <person name="Huang J."/>
            <person name="Zhao X.W."/>
            <person name="Ke S."/>
            <person name="Chen Y.Y."/>
            <person name="Wu W.L."/>
            <person name="Hsu J.L."/>
            <person name="Lin Y.F."/>
            <person name="Huang M.D."/>
            <person name="Li C.Y."/>
            <person name="Huang L."/>
            <person name="Wang Z.W."/>
            <person name="Zhao X."/>
            <person name="Zhong W.Y."/>
            <person name="Peng D.H."/>
            <person name="Ahmad S."/>
            <person name="Lan S."/>
            <person name="Zhang J.S."/>
            <person name="Tsai W.C."/>
            <person name="Van de Peer Y."/>
            <person name="Liu Z.J."/>
        </authorList>
    </citation>
    <scope>NUCLEOTIDE SEQUENCE</scope>
    <source>
        <strain evidence="3">CP</strain>
    </source>
</reference>
<comment type="caution">
    <text evidence="3">The sequence shown here is derived from an EMBL/GenBank/DDBJ whole genome shotgun (WGS) entry which is preliminary data.</text>
</comment>
<evidence type="ECO:0000259" key="2">
    <source>
        <dbReference type="Pfam" id="PF26138"/>
    </source>
</evidence>
<dbReference type="AlphaFoldDB" id="A0AAV9F2L2"/>
<dbReference type="InterPro" id="IPR058353">
    <property type="entry name" value="DUF8040"/>
</dbReference>
<proteinExistence type="predicted"/>
<keyword evidence="4" id="KW-1185">Reference proteome</keyword>
<dbReference type="PANTHER" id="PTHR22930">
    <property type="match status" value="1"/>
</dbReference>
<evidence type="ECO:0000313" key="4">
    <source>
        <dbReference type="Proteomes" id="UP001180020"/>
    </source>
</evidence>
<feature type="domain" description="DUF8040" evidence="2">
    <location>
        <begin position="39"/>
        <end position="132"/>
    </location>
</feature>
<dbReference type="PANTHER" id="PTHR22930:SF221">
    <property type="entry name" value="NUCLEASE HARBI1"/>
    <property type="match status" value="1"/>
</dbReference>
<evidence type="ECO:0000313" key="3">
    <source>
        <dbReference type="EMBL" id="KAK1318578.1"/>
    </source>
</evidence>
<dbReference type="Proteomes" id="UP001180020">
    <property type="component" value="Unassembled WGS sequence"/>
</dbReference>
<sequence>MDTDEDAELEINLIIMVLLERLIAYEASYLNKQPVHEQTYTGNQKVFDMLHGHWRVCFDTCRVMPEVFIKLCKLLRDKGLARSSRTVSVEEQLRIFLQTIGHNDRNRSMQDTLRHSGETISRYFNQILDAICALAPDVICNREPLTSVPNHIQHYGGDELFPATEGLEGESTPSRASSSDECQMSVVRDAICNEIAAAHGNASNLVTASDHSSKSAERSPPSKAID</sequence>
<dbReference type="InterPro" id="IPR045249">
    <property type="entry name" value="HARBI1-like"/>
</dbReference>
<dbReference type="EMBL" id="JAUJYO010000004">
    <property type="protein sequence ID" value="KAK1318578.1"/>
    <property type="molecule type" value="Genomic_DNA"/>
</dbReference>
<gene>
    <name evidence="3" type="ORF">QJS10_CPB04g00966</name>
</gene>
<dbReference type="Pfam" id="PF26138">
    <property type="entry name" value="DUF8040"/>
    <property type="match status" value="1"/>
</dbReference>